<dbReference type="InterPro" id="IPR005119">
    <property type="entry name" value="LysR_subst-bd"/>
</dbReference>
<sequence>MDPRRLLIFREVARLGSLSKAADALGWTQPAVGQHMQRLEREVGIPLLLRSVRGITLTEAGMALLVHADAMAARLSAAESELQALASLQQGTLSLVAFPSAAAVLVPPALADLAGRAPALDVRLTEAEPPEARAEILAGNADLALVFDHLGLPEHGDLVTEELFEDPLRAVLPAGHRLARRGKPVALGDLAGERWIAGCPRCEAHLLSATAEAGFVPDVRHRTDDYVVVQRLVAEGLAVTLLPQLALTAAPGRGVVALPVRTSPRRVVSALLRAEMRQNAAVVAAIEALRRVAV</sequence>
<dbReference type="Gene3D" id="1.10.10.10">
    <property type="entry name" value="Winged helix-like DNA-binding domain superfamily/Winged helix DNA-binding domain"/>
    <property type="match status" value="1"/>
</dbReference>
<dbReference type="PANTHER" id="PTHR30346:SF29">
    <property type="entry name" value="LYSR SUBSTRATE-BINDING"/>
    <property type="match status" value="1"/>
</dbReference>
<dbReference type="Gene3D" id="3.40.190.10">
    <property type="entry name" value="Periplasmic binding protein-like II"/>
    <property type="match status" value="2"/>
</dbReference>
<comment type="similarity">
    <text evidence="1">Belongs to the LysR transcriptional regulatory family.</text>
</comment>
<dbReference type="InterPro" id="IPR000847">
    <property type="entry name" value="LysR_HTH_N"/>
</dbReference>
<dbReference type="PANTHER" id="PTHR30346">
    <property type="entry name" value="TRANSCRIPTIONAL DUAL REGULATOR HCAR-RELATED"/>
    <property type="match status" value="1"/>
</dbReference>
<evidence type="ECO:0000256" key="2">
    <source>
        <dbReference type="ARBA" id="ARBA00023015"/>
    </source>
</evidence>
<organism evidence="6 7">
    <name type="scientific">Kribbella voronezhensis</name>
    <dbReference type="NCBI Taxonomy" id="2512212"/>
    <lineage>
        <taxon>Bacteria</taxon>
        <taxon>Bacillati</taxon>
        <taxon>Actinomycetota</taxon>
        <taxon>Actinomycetes</taxon>
        <taxon>Propionibacteriales</taxon>
        <taxon>Kribbellaceae</taxon>
        <taxon>Kribbella</taxon>
    </lineage>
</organism>
<evidence type="ECO:0000256" key="1">
    <source>
        <dbReference type="ARBA" id="ARBA00009437"/>
    </source>
</evidence>
<dbReference type="Proteomes" id="UP000295151">
    <property type="component" value="Unassembled WGS sequence"/>
</dbReference>
<keyword evidence="4" id="KW-0804">Transcription</keyword>
<protein>
    <submittedName>
        <fullName evidence="6">DNA-binding transcriptional LysR family regulator</fullName>
    </submittedName>
</protein>
<dbReference type="InterPro" id="IPR036390">
    <property type="entry name" value="WH_DNA-bd_sf"/>
</dbReference>
<dbReference type="GO" id="GO:0032993">
    <property type="term" value="C:protein-DNA complex"/>
    <property type="evidence" value="ECO:0007669"/>
    <property type="project" value="TreeGrafter"/>
</dbReference>
<dbReference type="FunFam" id="1.10.10.10:FF:000001">
    <property type="entry name" value="LysR family transcriptional regulator"/>
    <property type="match status" value="1"/>
</dbReference>
<dbReference type="Pfam" id="PF03466">
    <property type="entry name" value="LysR_substrate"/>
    <property type="match status" value="1"/>
</dbReference>
<evidence type="ECO:0000256" key="4">
    <source>
        <dbReference type="ARBA" id="ARBA00023163"/>
    </source>
</evidence>
<dbReference type="RefSeq" id="WP_133980781.1">
    <property type="nucleotide sequence ID" value="NZ_SOCE01000001.1"/>
</dbReference>
<proteinExistence type="inferred from homology"/>
<dbReference type="GO" id="GO:0003700">
    <property type="term" value="F:DNA-binding transcription factor activity"/>
    <property type="evidence" value="ECO:0007669"/>
    <property type="project" value="InterPro"/>
</dbReference>
<dbReference type="CDD" id="cd08423">
    <property type="entry name" value="PBP2_LTTR_like_6"/>
    <property type="match status" value="1"/>
</dbReference>
<feature type="domain" description="HTH lysR-type" evidence="5">
    <location>
        <begin position="1"/>
        <end position="58"/>
    </location>
</feature>
<name>A0A4R7TFI8_9ACTN</name>
<comment type="caution">
    <text evidence="6">The sequence shown here is derived from an EMBL/GenBank/DDBJ whole genome shotgun (WGS) entry which is preliminary data.</text>
</comment>
<dbReference type="SUPFAM" id="SSF53850">
    <property type="entry name" value="Periplasmic binding protein-like II"/>
    <property type="match status" value="1"/>
</dbReference>
<dbReference type="SUPFAM" id="SSF46785">
    <property type="entry name" value="Winged helix' DNA-binding domain"/>
    <property type="match status" value="1"/>
</dbReference>
<accession>A0A4R7TFI8</accession>
<dbReference type="Pfam" id="PF00126">
    <property type="entry name" value="HTH_1"/>
    <property type="match status" value="1"/>
</dbReference>
<keyword evidence="7" id="KW-1185">Reference proteome</keyword>
<evidence type="ECO:0000256" key="3">
    <source>
        <dbReference type="ARBA" id="ARBA00023125"/>
    </source>
</evidence>
<dbReference type="AlphaFoldDB" id="A0A4R7TFI8"/>
<dbReference type="InterPro" id="IPR036388">
    <property type="entry name" value="WH-like_DNA-bd_sf"/>
</dbReference>
<evidence type="ECO:0000313" key="6">
    <source>
        <dbReference type="EMBL" id="TDU90970.1"/>
    </source>
</evidence>
<evidence type="ECO:0000259" key="5">
    <source>
        <dbReference type="PROSITE" id="PS50931"/>
    </source>
</evidence>
<evidence type="ECO:0000313" key="7">
    <source>
        <dbReference type="Proteomes" id="UP000295151"/>
    </source>
</evidence>
<dbReference type="PROSITE" id="PS50931">
    <property type="entry name" value="HTH_LYSR"/>
    <property type="match status" value="1"/>
</dbReference>
<keyword evidence="3 6" id="KW-0238">DNA-binding</keyword>
<gene>
    <name evidence="6" type="ORF">EV138_4571</name>
</gene>
<reference evidence="6 7" key="1">
    <citation type="submission" date="2019-03" db="EMBL/GenBank/DDBJ databases">
        <title>Genomic Encyclopedia of Type Strains, Phase III (KMG-III): the genomes of soil and plant-associated and newly described type strains.</title>
        <authorList>
            <person name="Whitman W."/>
        </authorList>
    </citation>
    <scope>NUCLEOTIDE SEQUENCE [LARGE SCALE GENOMIC DNA]</scope>
    <source>
        <strain evidence="6 7">VKM Ac-2575</strain>
    </source>
</reference>
<dbReference type="EMBL" id="SOCE01000001">
    <property type="protein sequence ID" value="TDU90970.1"/>
    <property type="molecule type" value="Genomic_DNA"/>
</dbReference>
<dbReference type="PRINTS" id="PR00039">
    <property type="entry name" value="HTHLYSR"/>
</dbReference>
<dbReference type="GO" id="GO:0003677">
    <property type="term" value="F:DNA binding"/>
    <property type="evidence" value="ECO:0007669"/>
    <property type="project" value="UniProtKB-KW"/>
</dbReference>
<dbReference type="OrthoDB" id="4131546at2"/>
<keyword evidence="2" id="KW-0805">Transcription regulation</keyword>